<organism evidence="2 3">
    <name type="scientific">Paramecium sonneborni</name>
    <dbReference type="NCBI Taxonomy" id="65129"/>
    <lineage>
        <taxon>Eukaryota</taxon>
        <taxon>Sar</taxon>
        <taxon>Alveolata</taxon>
        <taxon>Ciliophora</taxon>
        <taxon>Intramacronucleata</taxon>
        <taxon>Oligohymenophorea</taxon>
        <taxon>Peniculida</taxon>
        <taxon>Parameciidae</taxon>
        <taxon>Paramecium</taxon>
    </lineage>
</organism>
<comment type="caution">
    <text evidence="2">The sequence shown here is derived from an EMBL/GenBank/DDBJ whole genome shotgun (WGS) entry which is preliminary data.</text>
</comment>
<dbReference type="EMBL" id="CAJJDN010000042">
    <property type="protein sequence ID" value="CAD8081589.1"/>
    <property type="molecule type" value="Genomic_DNA"/>
</dbReference>
<gene>
    <name evidence="2" type="ORF">PSON_ATCC_30995.1.T0420119</name>
</gene>
<accession>A0A8S1MPV6</accession>
<protein>
    <submittedName>
        <fullName evidence="2">Uncharacterized protein</fullName>
    </submittedName>
</protein>
<feature type="region of interest" description="Disordered" evidence="1">
    <location>
        <begin position="132"/>
        <end position="167"/>
    </location>
</feature>
<evidence type="ECO:0000313" key="2">
    <source>
        <dbReference type="EMBL" id="CAD8081589.1"/>
    </source>
</evidence>
<feature type="compositionally biased region" description="Basic residues" evidence="1">
    <location>
        <begin position="147"/>
        <end position="161"/>
    </location>
</feature>
<dbReference type="Proteomes" id="UP000692954">
    <property type="component" value="Unassembled WGS sequence"/>
</dbReference>
<proteinExistence type="predicted"/>
<reference evidence="2" key="1">
    <citation type="submission" date="2021-01" db="EMBL/GenBank/DDBJ databases">
        <authorList>
            <consortium name="Genoscope - CEA"/>
            <person name="William W."/>
        </authorList>
    </citation>
    <scope>NUCLEOTIDE SEQUENCE</scope>
</reference>
<keyword evidence="3" id="KW-1185">Reference proteome</keyword>
<evidence type="ECO:0000256" key="1">
    <source>
        <dbReference type="SAM" id="MobiDB-lite"/>
    </source>
</evidence>
<sequence length="167" mass="19470">MNFDYPKSEFQTPQKPFYVRSQHKHNSSQPLLGQYFRDVQDPKISLTKVGQESLKKWDFFSDPFSLPEKYLTSPQNKMKTETTDLGFDSLDFMLGKQTDRYSSASLQLLHQQTQSEKIIGKKVQFSELVQVKNDDGSESEEPMSKLSRQKARKSKFSKKNQRSIMQD</sequence>
<evidence type="ECO:0000313" key="3">
    <source>
        <dbReference type="Proteomes" id="UP000692954"/>
    </source>
</evidence>
<name>A0A8S1MPV6_9CILI</name>
<dbReference type="OrthoDB" id="288333at2759"/>
<dbReference type="AlphaFoldDB" id="A0A8S1MPV6"/>